<dbReference type="PRINTS" id="PR00081">
    <property type="entry name" value="GDHRDH"/>
</dbReference>
<dbReference type="AlphaFoldDB" id="A0A6J6P6V8"/>
<accession>A0A6J6P6V8</accession>
<reference evidence="2" key="1">
    <citation type="submission" date="2020-05" db="EMBL/GenBank/DDBJ databases">
        <authorList>
            <person name="Chiriac C."/>
            <person name="Salcher M."/>
            <person name="Ghai R."/>
            <person name="Kavagutti S V."/>
        </authorList>
    </citation>
    <scope>NUCLEOTIDE SEQUENCE</scope>
</reference>
<dbReference type="SUPFAM" id="SSF51735">
    <property type="entry name" value="NAD(P)-binding Rossmann-fold domains"/>
    <property type="match status" value="1"/>
</dbReference>
<gene>
    <name evidence="2" type="ORF">UFOPK2399_00973</name>
</gene>
<dbReference type="Gene3D" id="3.40.50.720">
    <property type="entry name" value="NAD(P)-binding Rossmann-like Domain"/>
    <property type="match status" value="1"/>
</dbReference>
<protein>
    <submittedName>
        <fullName evidence="2">Unannotated protein</fullName>
    </submittedName>
</protein>
<comment type="similarity">
    <text evidence="1">Belongs to the short-chain dehydrogenases/reductases (SDR) family.</text>
</comment>
<dbReference type="InterPro" id="IPR020904">
    <property type="entry name" value="Sc_DH/Rdtase_CS"/>
</dbReference>
<dbReference type="PANTHER" id="PTHR42760:SF135">
    <property type="entry name" value="BLL7886 PROTEIN"/>
    <property type="match status" value="1"/>
</dbReference>
<dbReference type="InterPro" id="IPR036291">
    <property type="entry name" value="NAD(P)-bd_dom_sf"/>
</dbReference>
<dbReference type="FunFam" id="3.40.50.720:FF:000084">
    <property type="entry name" value="Short-chain dehydrogenase reductase"/>
    <property type="match status" value="1"/>
</dbReference>
<dbReference type="PANTHER" id="PTHR42760">
    <property type="entry name" value="SHORT-CHAIN DEHYDROGENASES/REDUCTASES FAMILY MEMBER"/>
    <property type="match status" value="1"/>
</dbReference>
<dbReference type="GO" id="GO:0016616">
    <property type="term" value="F:oxidoreductase activity, acting on the CH-OH group of donors, NAD or NADP as acceptor"/>
    <property type="evidence" value="ECO:0007669"/>
    <property type="project" value="TreeGrafter"/>
</dbReference>
<name>A0A6J6P6V8_9ZZZZ</name>
<dbReference type="InterPro" id="IPR002347">
    <property type="entry name" value="SDR_fam"/>
</dbReference>
<organism evidence="2">
    <name type="scientific">freshwater metagenome</name>
    <dbReference type="NCBI Taxonomy" id="449393"/>
    <lineage>
        <taxon>unclassified sequences</taxon>
        <taxon>metagenomes</taxon>
        <taxon>ecological metagenomes</taxon>
    </lineage>
</organism>
<evidence type="ECO:0000256" key="1">
    <source>
        <dbReference type="ARBA" id="ARBA00006484"/>
    </source>
</evidence>
<proteinExistence type="inferred from homology"/>
<evidence type="ECO:0000313" key="2">
    <source>
        <dbReference type="EMBL" id="CAB4695171.1"/>
    </source>
</evidence>
<dbReference type="GO" id="GO:0030497">
    <property type="term" value="P:fatty acid elongation"/>
    <property type="evidence" value="ECO:0007669"/>
    <property type="project" value="TreeGrafter"/>
</dbReference>
<dbReference type="PROSITE" id="PS00061">
    <property type="entry name" value="ADH_SHORT"/>
    <property type="match status" value="1"/>
</dbReference>
<dbReference type="PRINTS" id="PR00080">
    <property type="entry name" value="SDRFAMILY"/>
</dbReference>
<sequence>MTERLAGKVALVTGAARGIGRDLALGLAAHGARVQVADREAPTETLAALDVEHRGLALAADIADRAAVGSLFASLDRLDILVNCAGITGWVDVTNPAEDVWDAVVATNLKGTFFCSTEAAGLMRAVGGGSIINISSVVAARGHHGLAAYGATKGGINALTIQLASELAADGIRVNAVAPGATNVARNLADEPRYAELWAERIPLGRAAETDDIVGPVLFFASPDSAYVTGQVLYVDGGWTVVGDLPDAYRERIPGS</sequence>
<dbReference type="Pfam" id="PF13561">
    <property type="entry name" value="adh_short_C2"/>
    <property type="match status" value="1"/>
</dbReference>
<dbReference type="EMBL" id="CAEZXP010000002">
    <property type="protein sequence ID" value="CAB4695171.1"/>
    <property type="molecule type" value="Genomic_DNA"/>
</dbReference>